<sequence>MIRAVLAVCLAVSLLGVALPAVENASSDHSARLADAELTRLRATLTDLAATDDALPADSPGARRLVTLRIPTPDLTAAPVAYLAVGGVPDSDSRPGTGSTPDRLAYRLDGGQPRTITVPVDLRTADRDPLVFRSPGRHRLRCRLLADDAGVGVHVERVG</sequence>
<reference evidence="2 3" key="1">
    <citation type="journal article" date="2019" name="Int. J. Syst. Evol. Microbiol.">
        <title>The Global Catalogue of Microorganisms (GCM) 10K type strain sequencing project: providing services to taxonomists for standard genome sequencing and annotation.</title>
        <authorList>
            <consortium name="The Broad Institute Genomics Platform"/>
            <consortium name="The Broad Institute Genome Sequencing Center for Infectious Disease"/>
            <person name="Wu L."/>
            <person name="Ma J."/>
        </authorList>
    </citation>
    <scope>NUCLEOTIDE SEQUENCE [LARGE SCALE GENOMIC DNA]</scope>
    <source>
        <strain evidence="2 3">CGMCC 1.12237</strain>
    </source>
</reference>
<comment type="caution">
    <text evidence="2">The sequence shown here is derived from an EMBL/GenBank/DDBJ whole genome shotgun (WGS) entry which is preliminary data.</text>
</comment>
<dbReference type="AlphaFoldDB" id="A0ABD5RBA9"/>
<evidence type="ECO:0000313" key="3">
    <source>
        <dbReference type="Proteomes" id="UP001596201"/>
    </source>
</evidence>
<name>A0ABD5RBA9_9EURY</name>
<evidence type="ECO:0000313" key="2">
    <source>
        <dbReference type="EMBL" id="MFC5367038.1"/>
    </source>
</evidence>
<feature type="domain" description="DUF7311" evidence="1">
    <location>
        <begin position="1"/>
        <end position="155"/>
    </location>
</feature>
<keyword evidence="3" id="KW-1185">Reference proteome</keyword>
<accession>A0ABD5RBA9</accession>
<proteinExistence type="predicted"/>
<dbReference type="Proteomes" id="UP001596201">
    <property type="component" value="Unassembled WGS sequence"/>
</dbReference>
<dbReference type="Pfam" id="PF23993">
    <property type="entry name" value="DUF7311"/>
    <property type="match status" value="1"/>
</dbReference>
<dbReference type="InterPro" id="IPR055735">
    <property type="entry name" value="DUF7311"/>
</dbReference>
<protein>
    <submittedName>
        <fullName evidence="2">ABC transporter</fullName>
    </submittedName>
</protein>
<organism evidence="2 3">
    <name type="scientific">Salinirubrum litoreum</name>
    <dbReference type="NCBI Taxonomy" id="1126234"/>
    <lineage>
        <taxon>Archaea</taxon>
        <taxon>Methanobacteriati</taxon>
        <taxon>Methanobacteriota</taxon>
        <taxon>Stenosarchaea group</taxon>
        <taxon>Halobacteria</taxon>
        <taxon>Halobacteriales</taxon>
        <taxon>Haloferacaceae</taxon>
        <taxon>Salinirubrum</taxon>
    </lineage>
</organism>
<dbReference type="RefSeq" id="WP_227231559.1">
    <property type="nucleotide sequence ID" value="NZ_JAJCVJ010000004.1"/>
</dbReference>
<gene>
    <name evidence="2" type="ORF">ACFPJ5_08800</name>
</gene>
<evidence type="ECO:0000259" key="1">
    <source>
        <dbReference type="Pfam" id="PF23993"/>
    </source>
</evidence>
<dbReference type="EMBL" id="JBHSKX010000001">
    <property type="protein sequence ID" value="MFC5367038.1"/>
    <property type="molecule type" value="Genomic_DNA"/>
</dbReference>